<gene>
    <name evidence="1" type="ORF">SMSRO_SF016260</name>
</gene>
<dbReference type="Proteomes" id="UP000031565">
    <property type="component" value="Unassembled WGS sequence"/>
</dbReference>
<dbReference type="AlphaFoldDB" id="A0A2P6FE91"/>
<proteinExistence type="predicted"/>
<evidence type="ECO:0000313" key="1">
    <source>
        <dbReference type="EMBL" id="PQM31773.1"/>
    </source>
</evidence>
<reference evidence="1 2" key="1">
    <citation type="journal article" date="2015" name="MBio">
        <title>Genome sequence of the Drosophila melanogaster male-killing Spiroplasma strain MSRO endosymbiont.</title>
        <authorList>
            <person name="Paredes J.C."/>
            <person name="Herren J.K."/>
            <person name="Schupfer F."/>
            <person name="Marin R."/>
            <person name="Claverol S."/>
            <person name="Kuo C.H."/>
            <person name="Lemaitre B."/>
            <person name="Beven L."/>
        </authorList>
    </citation>
    <scope>NUCLEOTIDE SEQUENCE [LARGE SCALE GENOMIC DNA]</scope>
    <source>
        <strain evidence="1 2">MSRO</strain>
    </source>
</reference>
<name>A0A2P6FE91_9MOLU</name>
<dbReference type="STRING" id="2138.SMSRO_v1c15520"/>
<sequence length="277" mass="31613">MFNFNNEKLNQLIVSYINYNIDPKHDNDLQITKFDNSNLFYQIDTRKLKDSTNGVVSFHLTTSEQFAKAGEIIDEFYSEKTPFIWCTITIDNTQGERSFFKKSGLNHWRTGNGMLLDLTTFSTTVELSENEKFITATDLKTLKEINDTKLTSANNLKIVNDNELPLKDLPTPTSTAALDQTCNLCYVATLTKDDVPIVTGIIYFEAALAVIGEIISYDNEHPNDEKKMLNHLLNQAQKAKYQSVGMVAPIDKVPLYQELGFKPQDLYFNTYVMHYSK</sequence>
<keyword evidence="2" id="KW-1185">Reference proteome</keyword>
<dbReference type="RefSeq" id="WP_040093752.1">
    <property type="nucleotide sequence ID" value="NZ_CM020866.1"/>
</dbReference>
<protein>
    <recommendedName>
        <fullName evidence="3">N-acetyltransferase domain-containing protein</fullName>
    </recommendedName>
</protein>
<comment type="caution">
    <text evidence="1">The sequence shown here is derived from an EMBL/GenBank/DDBJ whole genome shotgun (WGS) entry which is preliminary data.</text>
</comment>
<accession>A0A2P6FE91</accession>
<dbReference type="EMBL" id="JTLV02000001">
    <property type="protein sequence ID" value="PQM31773.1"/>
    <property type="molecule type" value="Genomic_DNA"/>
</dbReference>
<evidence type="ECO:0000313" key="2">
    <source>
        <dbReference type="Proteomes" id="UP000031565"/>
    </source>
</evidence>
<dbReference type="OrthoDB" id="388141at2"/>
<organism evidence="1 2">
    <name type="scientific">Spiroplasma poulsonii</name>
    <dbReference type="NCBI Taxonomy" id="2138"/>
    <lineage>
        <taxon>Bacteria</taxon>
        <taxon>Bacillati</taxon>
        <taxon>Mycoplasmatota</taxon>
        <taxon>Mollicutes</taxon>
        <taxon>Entomoplasmatales</taxon>
        <taxon>Spiroplasmataceae</taxon>
        <taxon>Spiroplasma</taxon>
    </lineage>
</organism>
<evidence type="ECO:0008006" key="3">
    <source>
        <dbReference type="Google" id="ProtNLM"/>
    </source>
</evidence>